<keyword evidence="2" id="KW-1185">Reference proteome</keyword>
<gene>
    <name evidence="1" type="ORF">CYLTODRAFT_424481</name>
</gene>
<name>A0A0D7B480_9AGAR</name>
<evidence type="ECO:0000313" key="2">
    <source>
        <dbReference type="Proteomes" id="UP000054007"/>
    </source>
</evidence>
<reference evidence="1 2" key="1">
    <citation type="journal article" date="2015" name="Fungal Genet. Biol.">
        <title>Evolution of novel wood decay mechanisms in Agaricales revealed by the genome sequences of Fistulina hepatica and Cylindrobasidium torrendii.</title>
        <authorList>
            <person name="Floudas D."/>
            <person name="Held B.W."/>
            <person name="Riley R."/>
            <person name="Nagy L.G."/>
            <person name="Koehler G."/>
            <person name="Ransdell A.S."/>
            <person name="Younus H."/>
            <person name="Chow J."/>
            <person name="Chiniquy J."/>
            <person name="Lipzen A."/>
            <person name="Tritt A."/>
            <person name="Sun H."/>
            <person name="Haridas S."/>
            <person name="LaButti K."/>
            <person name="Ohm R.A."/>
            <person name="Kues U."/>
            <person name="Blanchette R.A."/>
            <person name="Grigoriev I.V."/>
            <person name="Minto R.E."/>
            <person name="Hibbett D.S."/>
        </authorList>
    </citation>
    <scope>NUCLEOTIDE SEQUENCE [LARGE SCALE GENOMIC DNA]</scope>
    <source>
        <strain evidence="1 2">FP15055 ss-10</strain>
    </source>
</reference>
<accession>A0A0D7B480</accession>
<proteinExistence type="predicted"/>
<evidence type="ECO:0000313" key="1">
    <source>
        <dbReference type="EMBL" id="KIY65287.1"/>
    </source>
</evidence>
<dbReference type="Proteomes" id="UP000054007">
    <property type="component" value="Unassembled WGS sequence"/>
</dbReference>
<sequence>MDPSLERLITARAGIGGRDKTVEVLREVKIRGEDGWQEPDSLLDPDDALQQWISSSLVQTLLKHSRRGLAVEWTDGSIDVMAEARSKEIPRF</sequence>
<dbReference type="EMBL" id="KN880596">
    <property type="protein sequence ID" value="KIY65287.1"/>
    <property type="molecule type" value="Genomic_DNA"/>
</dbReference>
<organism evidence="1 2">
    <name type="scientific">Cylindrobasidium torrendii FP15055 ss-10</name>
    <dbReference type="NCBI Taxonomy" id="1314674"/>
    <lineage>
        <taxon>Eukaryota</taxon>
        <taxon>Fungi</taxon>
        <taxon>Dikarya</taxon>
        <taxon>Basidiomycota</taxon>
        <taxon>Agaricomycotina</taxon>
        <taxon>Agaricomycetes</taxon>
        <taxon>Agaricomycetidae</taxon>
        <taxon>Agaricales</taxon>
        <taxon>Marasmiineae</taxon>
        <taxon>Physalacriaceae</taxon>
        <taxon>Cylindrobasidium</taxon>
    </lineage>
</organism>
<protein>
    <submittedName>
        <fullName evidence="1">Uncharacterized protein</fullName>
    </submittedName>
</protein>
<dbReference type="AlphaFoldDB" id="A0A0D7B480"/>